<gene>
    <name evidence="3" type="ORF">OS493_026717</name>
</gene>
<accession>A0A9X0D7F9</accession>
<evidence type="ECO:0000313" key="4">
    <source>
        <dbReference type="Proteomes" id="UP001163046"/>
    </source>
</evidence>
<proteinExistence type="predicted"/>
<comment type="caution">
    <text evidence="3">The sequence shown here is derived from an EMBL/GenBank/DDBJ whole genome shotgun (WGS) entry which is preliminary data.</text>
</comment>
<dbReference type="EMBL" id="MU825419">
    <property type="protein sequence ID" value="KAJ7390207.1"/>
    <property type="molecule type" value="Genomic_DNA"/>
</dbReference>
<feature type="compositionally biased region" description="Basic and acidic residues" evidence="2">
    <location>
        <begin position="306"/>
        <end position="320"/>
    </location>
</feature>
<feature type="region of interest" description="Disordered" evidence="2">
    <location>
        <begin position="27"/>
        <end position="57"/>
    </location>
</feature>
<organism evidence="3 4">
    <name type="scientific">Desmophyllum pertusum</name>
    <dbReference type="NCBI Taxonomy" id="174260"/>
    <lineage>
        <taxon>Eukaryota</taxon>
        <taxon>Metazoa</taxon>
        <taxon>Cnidaria</taxon>
        <taxon>Anthozoa</taxon>
        <taxon>Hexacorallia</taxon>
        <taxon>Scleractinia</taxon>
        <taxon>Caryophylliina</taxon>
        <taxon>Caryophylliidae</taxon>
        <taxon>Desmophyllum</taxon>
    </lineage>
</organism>
<sequence length="413" mass="48098">METEYNQQNATTRIVIQELETRVQQLTQESEGLQNSRSKLAKGKEELEQQAASLTSELQETKTTLSKMERGHSQAINEHKTIVKQLNKKTDSSMEGMKQQHSAAIAKATDTIAELESQVNQLKQALQDTEFQRQRQLRELESAHKQEKLNLEHLNEKKVREFKQSLTKVKQSLTSAVEIETLLKEIEVADEFLWPSFDALSSCPPGNVKIKSKSCLKFKKQQAQQAEHALEDFKSQVERNSGRMFDEMKAQMEKVEEDLARSKNLREKQAKEFSRQLDDLKIKHEKEIAEISIRHEQQKAQTLRGHQIERDSSLKEHEQEKEMQLEKLRQKMLEHENQTRNRASKDAKTIAELEQQVRELREEIIQASSTHKTQLMELSLLREEEKQTYKRQDENLQIKFKSQIETAETPVTA</sequence>
<evidence type="ECO:0000256" key="1">
    <source>
        <dbReference type="SAM" id="Coils"/>
    </source>
</evidence>
<dbReference type="OrthoDB" id="78101at2759"/>
<keyword evidence="4" id="KW-1185">Reference proteome</keyword>
<dbReference type="AlphaFoldDB" id="A0A9X0D7F9"/>
<dbReference type="InterPro" id="IPR055310">
    <property type="entry name" value="CEP112"/>
</dbReference>
<evidence type="ECO:0000256" key="2">
    <source>
        <dbReference type="SAM" id="MobiDB-lite"/>
    </source>
</evidence>
<evidence type="ECO:0000313" key="3">
    <source>
        <dbReference type="EMBL" id="KAJ7390207.1"/>
    </source>
</evidence>
<reference evidence="3" key="1">
    <citation type="submission" date="2023-01" db="EMBL/GenBank/DDBJ databases">
        <title>Genome assembly of the deep-sea coral Lophelia pertusa.</title>
        <authorList>
            <person name="Herrera S."/>
            <person name="Cordes E."/>
        </authorList>
    </citation>
    <scope>NUCLEOTIDE SEQUENCE</scope>
    <source>
        <strain evidence="3">USNM1676648</strain>
        <tissue evidence="3">Polyp</tissue>
    </source>
</reference>
<name>A0A9X0D7F9_9CNID</name>
<feature type="compositionally biased region" description="Polar residues" evidence="2">
    <location>
        <begin position="27"/>
        <end position="38"/>
    </location>
</feature>
<feature type="coiled-coil region" evidence="1">
    <location>
        <begin position="98"/>
        <end position="157"/>
    </location>
</feature>
<protein>
    <submittedName>
        <fullName evidence="3">Uncharacterized protein</fullName>
    </submittedName>
</protein>
<feature type="coiled-coil region" evidence="1">
    <location>
        <begin position="216"/>
        <end position="290"/>
    </location>
</feature>
<feature type="region of interest" description="Disordered" evidence="2">
    <location>
        <begin position="297"/>
        <end position="320"/>
    </location>
</feature>
<dbReference type="PANTHER" id="PTHR18871:SF2">
    <property type="entry name" value="CENTROSOMAL PROTEIN OF 112 KDA"/>
    <property type="match status" value="1"/>
</dbReference>
<dbReference type="Proteomes" id="UP001163046">
    <property type="component" value="Unassembled WGS sequence"/>
</dbReference>
<keyword evidence="1" id="KW-0175">Coiled coil</keyword>
<dbReference type="PANTHER" id="PTHR18871">
    <property type="entry name" value="CENTROSOMAL PROTEIN OF 112 KDA"/>
    <property type="match status" value="1"/>
</dbReference>